<dbReference type="GO" id="GO:0008775">
    <property type="term" value="F:acetate CoA-transferase activity"/>
    <property type="evidence" value="ECO:0007669"/>
    <property type="project" value="InterPro"/>
</dbReference>
<evidence type="ECO:0000259" key="2">
    <source>
        <dbReference type="Pfam" id="PF13336"/>
    </source>
</evidence>
<accession>A0A0D0B8V2</accession>
<dbReference type="SUPFAM" id="SSF100950">
    <property type="entry name" value="NagB/RpiA/CoA transferase-like"/>
    <property type="match status" value="1"/>
</dbReference>
<dbReference type="HOGENOM" id="CLU_1053927_0_0_1"/>
<dbReference type="PANTHER" id="PTHR43609:SF1">
    <property type="entry name" value="ACETYL-COA HYDROLASE"/>
    <property type="match status" value="1"/>
</dbReference>
<evidence type="ECO:0000313" key="3">
    <source>
        <dbReference type="EMBL" id="KIK50581.1"/>
    </source>
</evidence>
<dbReference type="Gene3D" id="3.40.1080.20">
    <property type="entry name" value="Acetyl-CoA hydrolase/transferase C-terminal domain"/>
    <property type="match status" value="1"/>
</dbReference>
<dbReference type="GO" id="GO:0003986">
    <property type="term" value="F:acetyl-CoA hydrolase activity"/>
    <property type="evidence" value="ECO:0007669"/>
    <property type="project" value="TreeGrafter"/>
</dbReference>
<feature type="signal peptide" evidence="1">
    <location>
        <begin position="1"/>
        <end position="21"/>
    </location>
</feature>
<dbReference type="GO" id="GO:0005739">
    <property type="term" value="C:mitochondrion"/>
    <property type="evidence" value="ECO:0007669"/>
    <property type="project" value="TreeGrafter"/>
</dbReference>
<sequence length="264" mass="28824">MSFKILYAILFALANAESVLAHTALKGAELHLPKTPPPAVSQFNKYLIQSQDGPKQLSEAGKVYSTLLSKLHSAAVSEVISSIPSIPSPLDVVAHPCFALICQIVIYEIYPMKLEKQLASSPEIIRRMGIKAMLVDISGHANSTNAPGSNTPLVCIFGPANSTNELGLRMLNWLGVPGSADFLRDAKDFDYAYTVYMSCGLFLLKDDPTGISCIEPFASQVDQTEHGLDVVIERGLADFRGLSPRKRSKVIIEKCTHPDYKDLF</sequence>
<dbReference type="InterPro" id="IPR038460">
    <property type="entry name" value="AcetylCoA_hyd_C_sf"/>
</dbReference>
<dbReference type="Proteomes" id="UP000053593">
    <property type="component" value="Unassembled WGS sequence"/>
</dbReference>
<name>A0A0D0B8V2_9AGAR</name>
<dbReference type="Pfam" id="PF13336">
    <property type="entry name" value="AcetylCoA_hyd_C"/>
    <property type="match status" value="1"/>
</dbReference>
<dbReference type="InterPro" id="IPR046433">
    <property type="entry name" value="ActCoA_hydro"/>
</dbReference>
<keyword evidence="1" id="KW-0732">Signal</keyword>
<keyword evidence="4" id="KW-1185">Reference proteome</keyword>
<dbReference type="GO" id="GO:0006083">
    <property type="term" value="P:acetate metabolic process"/>
    <property type="evidence" value="ECO:0007669"/>
    <property type="project" value="InterPro"/>
</dbReference>
<dbReference type="AlphaFoldDB" id="A0A0D0B8V2"/>
<reference evidence="3 4" key="1">
    <citation type="submission" date="2014-04" db="EMBL/GenBank/DDBJ databases">
        <title>Evolutionary Origins and Diversification of the Mycorrhizal Mutualists.</title>
        <authorList>
            <consortium name="DOE Joint Genome Institute"/>
            <consortium name="Mycorrhizal Genomics Consortium"/>
            <person name="Kohler A."/>
            <person name="Kuo A."/>
            <person name="Nagy L.G."/>
            <person name="Floudas D."/>
            <person name="Copeland A."/>
            <person name="Barry K.W."/>
            <person name="Cichocki N."/>
            <person name="Veneault-Fourrey C."/>
            <person name="LaButti K."/>
            <person name="Lindquist E.A."/>
            <person name="Lipzen A."/>
            <person name="Lundell T."/>
            <person name="Morin E."/>
            <person name="Murat C."/>
            <person name="Riley R."/>
            <person name="Ohm R."/>
            <person name="Sun H."/>
            <person name="Tunlid A."/>
            <person name="Henrissat B."/>
            <person name="Grigoriev I.V."/>
            <person name="Hibbett D.S."/>
            <person name="Martin F."/>
        </authorList>
    </citation>
    <scope>NUCLEOTIDE SEQUENCE [LARGE SCALE GENOMIC DNA]</scope>
    <source>
        <strain evidence="3 4">FD-317 M1</strain>
    </source>
</reference>
<gene>
    <name evidence="3" type="ORF">GYMLUDRAFT_252838</name>
</gene>
<evidence type="ECO:0000313" key="4">
    <source>
        <dbReference type="Proteomes" id="UP000053593"/>
    </source>
</evidence>
<feature type="chain" id="PRO_5002207186" description="Acetyl-CoA hydrolase/transferase C-terminal domain-containing protein" evidence="1">
    <location>
        <begin position="22"/>
        <end position="264"/>
    </location>
</feature>
<dbReference type="EMBL" id="KN834894">
    <property type="protein sequence ID" value="KIK50581.1"/>
    <property type="molecule type" value="Genomic_DNA"/>
</dbReference>
<organism evidence="3 4">
    <name type="scientific">Collybiopsis luxurians FD-317 M1</name>
    <dbReference type="NCBI Taxonomy" id="944289"/>
    <lineage>
        <taxon>Eukaryota</taxon>
        <taxon>Fungi</taxon>
        <taxon>Dikarya</taxon>
        <taxon>Basidiomycota</taxon>
        <taxon>Agaricomycotina</taxon>
        <taxon>Agaricomycetes</taxon>
        <taxon>Agaricomycetidae</taxon>
        <taxon>Agaricales</taxon>
        <taxon>Marasmiineae</taxon>
        <taxon>Omphalotaceae</taxon>
        <taxon>Collybiopsis</taxon>
        <taxon>Collybiopsis luxurians</taxon>
    </lineage>
</organism>
<evidence type="ECO:0000256" key="1">
    <source>
        <dbReference type="SAM" id="SignalP"/>
    </source>
</evidence>
<proteinExistence type="predicted"/>
<dbReference type="PANTHER" id="PTHR43609">
    <property type="entry name" value="ACETYL-COA HYDROLASE"/>
    <property type="match status" value="1"/>
</dbReference>
<dbReference type="OrthoDB" id="10250396at2759"/>
<dbReference type="InterPro" id="IPR037171">
    <property type="entry name" value="NagB/RpiA_transferase-like"/>
</dbReference>
<protein>
    <recommendedName>
        <fullName evidence="2">Acetyl-CoA hydrolase/transferase C-terminal domain-containing protein</fullName>
    </recommendedName>
</protein>
<dbReference type="InterPro" id="IPR026888">
    <property type="entry name" value="AcetylCoA_hyd_C"/>
</dbReference>
<feature type="domain" description="Acetyl-CoA hydrolase/transferase C-terminal" evidence="2">
    <location>
        <begin position="154"/>
        <end position="262"/>
    </location>
</feature>